<proteinExistence type="predicted"/>
<evidence type="ECO:0000313" key="2">
    <source>
        <dbReference type="EMBL" id="KAF9759255.1"/>
    </source>
</evidence>
<sequence length="62" mass="7052">MPPQWAGRLPSRPVQEAAPLYPFSEDNHEESTGYDPCQVFSHWMVLSAQNTSTPDVYKMGLR</sequence>
<dbReference type="AlphaFoldDB" id="A0A8H7NP91"/>
<dbReference type="Proteomes" id="UP000616885">
    <property type="component" value="Unassembled WGS sequence"/>
</dbReference>
<organism evidence="2 3">
    <name type="scientific">Bionectria ochroleuca</name>
    <name type="common">Gliocladium roseum</name>
    <dbReference type="NCBI Taxonomy" id="29856"/>
    <lineage>
        <taxon>Eukaryota</taxon>
        <taxon>Fungi</taxon>
        <taxon>Dikarya</taxon>
        <taxon>Ascomycota</taxon>
        <taxon>Pezizomycotina</taxon>
        <taxon>Sordariomycetes</taxon>
        <taxon>Hypocreomycetidae</taxon>
        <taxon>Hypocreales</taxon>
        <taxon>Bionectriaceae</taxon>
        <taxon>Clonostachys</taxon>
    </lineage>
</organism>
<protein>
    <submittedName>
        <fullName evidence="2">Uncharacterized protein</fullName>
    </submittedName>
</protein>
<dbReference type="EMBL" id="JADCTT010000001">
    <property type="protein sequence ID" value="KAF9759255.1"/>
    <property type="molecule type" value="Genomic_DNA"/>
</dbReference>
<comment type="caution">
    <text evidence="2">The sequence shown here is derived from an EMBL/GenBank/DDBJ whole genome shotgun (WGS) entry which is preliminary data.</text>
</comment>
<gene>
    <name evidence="2" type="ORF">IM811_000949</name>
</gene>
<feature type="region of interest" description="Disordered" evidence="1">
    <location>
        <begin position="1"/>
        <end position="32"/>
    </location>
</feature>
<reference evidence="2" key="1">
    <citation type="submission" date="2020-10" db="EMBL/GenBank/DDBJ databases">
        <title>High-Quality Genome Resource of Clonostachys rosea strain S41 by Oxford Nanopore Long-Read Sequencing.</title>
        <authorList>
            <person name="Wang H."/>
        </authorList>
    </citation>
    <scope>NUCLEOTIDE SEQUENCE</scope>
    <source>
        <strain evidence="2">S41</strain>
    </source>
</reference>
<name>A0A8H7NP91_BIOOC</name>
<evidence type="ECO:0000256" key="1">
    <source>
        <dbReference type="SAM" id="MobiDB-lite"/>
    </source>
</evidence>
<evidence type="ECO:0000313" key="3">
    <source>
        <dbReference type="Proteomes" id="UP000616885"/>
    </source>
</evidence>
<accession>A0A8H7NP91</accession>